<evidence type="ECO:0000256" key="1">
    <source>
        <dbReference type="ARBA" id="ARBA00007865"/>
    </source>
</evidence>
<dbReference type="Pfam" id="PF13577">
    <property type="entry name" value="SnoaL_4"/>
    <property type="match status" value="1"/>
</dbReference>
<organism evidence="3 4">
    <name type="scientific">Fonsecaea nubica</name>
    <dbReference type="NCBI Taxonomy" id="856822"/>
    <lineage>
        <taxon>Eukaryota</taxon>
        <taxon>Fungi</taxon>
        <taxon>Dikarya</taxon>
        <taxon>Ascomycota</taxon>
        <taxon>Pezizomycotina</taxon>
        <taxon>Eurotiomycetes</taxon>
        <taxon>Chaetothyriomycetidae</taxon>
        <taxon>Chaetothyriales</taxon>
        <taxon>Herpotrichiellaceae</taxon>
        <taxon>Fonsecaea</taxon>
    </lineage>
</organism>
<dbReference type="AlphaFoldDB" id="A0A178CD04"/>
<evidence type="ECO:0000313" key="4">
    <source>
        <dbReference type="Proteomes" id="UP000185904"/>
    </source>
</evidence>
<dbReference type="OrthoDB" id="5396at2759"/>
<keyword evidence="4" id="KW-1185">Reference proteome</keyword>
<dbReference type="RefSeq" id="XP_022496105.1">
    <property type="nucleotide sequence ID" value="XM_022647960.1"/>
</dbReference>
<protein>
    <recommendedName>
        <fullName evidence="2">SnoaL-like domain-containing protein</fullName>
    </recommendedName>
</protein>
<comment type="similarity">
    <text evidence="1">Belongs to the Cyclase 1 superfamily.</text>
</comment>
<dbReference type="Pfam" id="PF04199">
    <property type="entry name" value="Cyclase"/>
    <property type="match status" value="1"/>
</dbReference>
<dbReference type="InterPro" id="IPR037401">
    <property type="entry name" value="SnoaL-like"/>
</dbReference>
<dbReference type="PANTHER" id="PTHR34861">
    <property type="match status" value="1"/>
</dbReference>
<proteinExistence type="inferred from homology"/>
<evidence type="ECO:0000259" key="2">
    <source>
        <dbReference type="Pfam" id="PF13577"/>
    </source>
</evidence>
<feature type="domain" description="SnoaL-like" evidence="2">
    <location>
        <begin position="300"/>
        <end position="423"/>
    </location>
</feature>
<dbReference type="InterPro" id="IPR037175">
    <property type="entry name" value="KFase_sf"/>
</dbReference>
<name>A0A178CD04_9EURO</name>
<dbReference type="SUPFAM" id="SSF54427">
    <property type="entry name" value="NTF2-like"/>
    <property type="match status" value="1"/>
</dbReference>
<dbReference type="InterPro" id="IPR032710">
    <property type="entry name" value="NTF2-like_dom_sf"/>
</dbReference>
<dbReference type="InterPro" id="IPR007325">
    <property type="entry name" value="KFase/CYL"/>
</dbReference>
<accession>A0A178CD04</accession>
<comment type="caution">
    <text evidence="3">The sequence shown here is derived from an EMBL/GenBank/DDBJ whole genome shotgun (WGS) entry which is preliminary data.</text>
</comment>
<dbReference type="Gene3D" id="3.50.30.50">
    <property type="entry name" value="Putative cyclase"/>
    <property type="match status" value="1"/>
</dbReference>
<dbReference type="GO" id="GO:0019441">
    <property type="term" value="P:L-tryptophan catabolic process to kynurenine"/>
    <property type="evidence" value="ECO:0007669"/>
    <property type="project" value="InterPro"/>
</dbReference>
<dbReference type="GO" id="GO:0004061">
    <property type="term" value="F:arylformamidase activity"/>
    <property type="evidence" value="ECO:0007669"/>
    <property type="project" value="InterPro"/>
</dbReference>
<dbReference type="GeneID" id="34593088"/>
<dbReference type="PANTHER" id="PTHR34861:SF11">
    <property type="entry name" value="CYCLASE"/>
    <property type="match status" value="1"/>
</dbReference>
<reference evidence="3 4" key="1">
    <citation type="submission" date="2016-03" db="EMBL/GenBank/DDBJ databases">
        <title>The draft genome sequence of Fonsecaea nubica causative agent of cutaneous subcutaneous infection in human host.</title>
        <authorList>
            <person name="Costa F."/>
            <person name="Sybren D.H."/>
            <person name="Raittz R.T."/>
            <person name="Weiss V.A."/>
            <person name="Leao A.C."/>
            <person name="Gomes R."/>
            <person name="De Souza E.M."/>
            <person name="Pedrosa F.O."/>
            <person name="Steffens M.B."/>
            <person name="Bombassaro A."/>
            <person name="Tadra-Sfeir M.Z."/>
            <person name="Moreno L.F."/>
            <person name="Najafzadeh M.J."/>
            <person name="Felipe M.S."/>
            <person name="Teixeira M."/>
            <person name="Sun J."/>
            <person name="Xi L."/>
            <person name="Castro M.A."/>
            <person name="Vicente V.A."/>
        </authorList>
    </citation>
    <scope>NUCLEOTIDE SEQUENCE [LARGE SCALE GENOMIC DNA]</scope>
    <source>
        <strain evidence="3 4">CBS 269.64</strain>
    </source>
</reference>
<sequence length="479" mass="53082">MPSRPPFESLPHRSGDPAYSAWGLYGEDDQIGALNMLTPENTLAAIQSEVKTGIRLSLDPPLDVLAKPGAGRKGLKQTLIIRPEGPIHDDVVEFNTQVGAQWDGFRHVGYMKQRKFYNNADFDAISGANPDPSLIGIHSWVQNGSIAGRGVLLDYYSYARSQGNNYELIGQKANYSISVAELKACAAAQGTELRQGDILLVRSGLWVGYKALSEAEQKAWVDEHPSVWVGVETSREMAQWLWSSGITACAGDAAGWEKCPPNTAPKQGLEGHILHEIMLGGWGMPIGEFFDLEKLAEEYHEEIRSLGARYALAVDSRNIDALVGMFLESNEPVNLPILDAEDKSKNKNITSLRELFTKALKTFGPSFHFVGQHIINLDGDQATGTVYCICTHSVDPNSRWITMQLVYEDVYIYHEGKWLFKNRNIHGLRAYEDSPSVDSSAFLPYGPSYDIPNCWPSWKKFWGDDVPASKKSSAPSERA</sequence>
<gene>
    <name evidence="3" type="ORF">AYO20_09691</name>
</gene>
<dbReference type="SUPFAM" id="SSF102198">
    <property type="entry name" value="Putative cyclase"/>
    <property type="match status" value="1"/>
</dbReference>
<dbReference type="Proteomes" id="UP000185904">
    <property type="component" value="Unassembled WGS sequence"/>
</dbReference>
<evidence type="ECO:0000313" key="3">
    <source>
        <dbReference type="EMBL" id="OAL27838.1"/>
    </source>
</evidence>
<dbReference type="EMBL" id="LVCJ01000092">
    <property type="protein sequence ID" value="OAL27838.1"/>
    <property type="molecule type" value="Genomic_DNA"/>
</dbReference>